<reference evidence="1" key="1">
    <citation type="submission" date="2020-05" db="EMBL/GenBank/DDBJ databases">
        <authorList>
            <person name="Chiriac C."/>
            <person name="Salcher M."/>
            <person name="Ghai R."/>
            <person name="Kavagutti S V."/>
        </authorList>
    </citation>
    <scope>NUCLEOTIDE SEQUENCE</scope>
</reference>
<accession>A0A6J5TE65</accession>
<protein>
    <submittedName>
        <fullName evidence="1">Uncharacterized protein</fullName>
    </submittedName>
</protein>
<name>A0A6J5TE65_9CAUD</name>
<proteinExistence type="predicted"/>
<evidence type="ECO:0000313" key="1">
    <source>
        <dbReference type="EMBL" id="CAB5219691.1"/>
    </source>
</evidence>
<gene>
    <name evidence="1" type="ORF">UFOVP222_113</name>
</gene>
<dbReference type="EMBL" id="LR798269">
    <property type="protein sequence ID" value="CAB5219691.1"/>
    <property type="molecule type" value="Genomic_DNA"/>
</dbReference>
<organism evidence="1">
    <name type="scientific">uncultured Caudovirales phage</name>
    <dbReference type="NCBI Taxonomy" id="2100421"/>
    <lineage>
        <taxon>Viruses</taxon>
        <taxon>Duplodnaviria</taxon>
        <taxon>Heunggongvirae</taxon>
        <taxon>Uroviricota</taxon>
        <taxon>Caudoviricetes</taxon>
        <taxon>Peduoviridae</taxon>
        <taxon>Maltschvirus</taxon>
        <taxon>Maltschvirus maltsch</taxon>
    </lineage>
</organism>
<sequence length="76" mass="8972">MSEITLPDIDGFKSYLDIVPVFENGTVEMEHRYGFKCLKCLWSEQGVYSKYFAEHMPAFYNSWTRSHIHKFSGNQE</sequence>